<sequence>MSNHEEFFAHFPTNFGHELEDFVTNTVLLHSRYLVVRRVKKDQYGYCTHCRKEYPVSFGRSLLKHNEDWQCQNCKSLVIVKSLNRGRKYLFDIGYVVWYEKSKVNPNAIVARGIRVSRDYRSNVYDVNTTYKTVSLYLFEPSENGVKGRSKQLRLSERENRWDEAANIQSELSTRMNGLQHVYLGMESVYEAVKGTPFQYSMWKVYLDESWDLVRFFDLAAKYPCVEYLTKLGYRSFVDAKLTGGYTYNSINWNEKSIDRVLRLSKAELKRFRAEGVRLTPQFLRSYQMCRKHGVSATFEQVEKMQDLIDPHNSDELKLLLRYSPYAKVGKYLIKQMEKRKQYRYFNWVMRDWRDYINECLELGLDLRDEQILYPRDLHAAHQRTSTQVKVKRDEAQQALFAKRFDELKKFIFRRKGLILRPVQNVDELINEGETLRHCVGGYSARYAKGETDLFVVRKVNAPDTPFYTMEVCGGRLSQCRGHSNRDMTEEVKDFVDAFVAEKLFKKSKKRGRKTDDKLGVAV</sequence>
<accession>A0A074LXE8</accession>
<evidence type="ECO:0008006" key="3">
    <source>
        <dbReference type="Google" id="ProtNLM"/>
    </source>
</evidence>
<comment type="caution">
    <text evidence="1">The sequence shown here is derived from an EMBL/GenBank/DDBJ whole genome shotgun (WGS) entry which is preliminary data.</text>
</comment>
<gene>
    <name evidence="1" type="ORF">EL26_01845</name>
</gene>
<proteinExistence type="predicted"/>
<dbReference type="OrthoDB" id="1802755at2"/>
<organism evidence="1 2">
    <name type="scientific">Tumebacillus flagellatus</name>
    <dbReference type="NCBI Taxonomy" id="1157490"/>
    <lineage>
        <taxon>Bacteria</taxon>
        <taxon>Bacillati</taxon>
        <taxon>Bacillota</taxon>
        <taxon>Bacilli</taxon>
        <taxon>Bacillales</taxon>
        <taxon>Alicyclobacillaceae</taxon>
        <taxon>Tumebacillus</taxon>
    </lineage>
</organism>
<protein>
    <recommendedName>
        <fullName evidence="3">PcfJ-like protein</fullName>
    </recommendedName>
</protein>
<dbReference type="EMBL" id="JMIR01000002">
    <property type="protein sequence ID" value="KEO84778.1"/>
    <property type="molecule type" value="Genomic_DNA"/>
</dbReference>
<dbReference type="InterPro" id="IPR025586">
    <property type="entry name" value="PcfJ"/>
</dbReference>
<dbReference type="AlphaFoldDB" id="A0A074LXE8"/>
<dbReference type="STRING" id="1157490.EL26_01845"/>
<keyword evidence="2" id="KW-1185">Reference proteome</keyword>
<dbReference type="Pfam" id="PF14284">
    <property type="entry name" value="PcfJ"/>
    <property type="match status" value="1"/>
</dbReference>
<dbReference type="RefSeq" id="WP_052035872.1">
    <property type="nucleotide sequence ID" value="NZ_JMIR01000002.1"/>
</dbReference>
<dbReference type="eggNOG" id="ENOG502ZA9Z">
    <property type="taxonomic scope" value="Bacteria"/>
</dbReference>
<dbReference type="Proteomes" id="UP000027931">
    <property type="component" value="Unassembled WGS sequence"/>
</dbReference>
<reference evidence="1 2" key="1">
    <citation type="journal article" date="2013" name="Int. J. Syst. Evol. Microbiol.">
        <title>Tumebacillus flagellatus sp. nov., an alpha-amylase/pullulanase-producing bacterium isolated from cassava wastewater.</title>
        <authorList>
            <person name="Wang Q."/>
            <person name="Xie N."/>
            <person name="Qin Y."/>
            <person name="Shen N."/>
            <person name="Zhu J."/>
            <person name="Mi H."/>
            <person name="Huang R."/>
        </authorList>
    </citation>
    <scope>NUCLEOTIDE SEQUENCE [LARGE SCALE GENOMIC DNA]</scope>
    <source>
        <strain evidence="1 2">GST4</strain>
    </source>
</reference>
<evidence type="ECO:0000313" key="1">
    <source>
        <dbReference type="EMBL" id="KEO84778.1"/>
    </source>
</evidence>
<evidence type="ECO:0000313" key="2">
    <source>
        <dbReference type="Proteomes" id="UP000027931"/>
    </source>
</evidence>
<name>A0A074LXE8_9BACL</name>